<evidence type="ECO:0000256" key="12">
    <source>
        <dbReference type="PIRNR" id="PIRNR004862"/>
    </source>
</evidence>
<evidence type="ECO:0000259" key="15">
    <source>
        <dbReference type="Pfam" id="PF08345"/>
    </source>
</evidence>
<evidence type="ECO:0000256" key="7">
    <source>
        <dbReference type="ARBA" id="ARBA00022692"/>
    </source>
</evidence>
<evidence type="ECO:0000256" key="6">
    <source>
        <dbReference type="ARBA" id="ARBA00022475"/>
    </source>
</evidence>
<dbReference type="InterPro" id="IPR045851">
    <property type="entry name" value="AMP-bd_C_sf"/>
</dbReference>
<dbReference type="InterPro" id="IPR013556">
    <property type="entry name" value="Flag_M-ring_C"/>
</dbReference>
<protein>
    <recommendedName>
        <fullName evidence="5 12">Flagellar M-ring protein</fullName>
    </recommendedName>
</protein>
<keyword evidence="9 13" id="KW-0472">Membrane</keyword>
<dbReference type="Proteomes" id="UP000061569">
    <property type="component" value="Chromosome"/>
</dbReference>
<dbReference type="GO" id="GO:0071973">
    <property type="term" value="P:bacterial-type flagellum-dependent cell motility"/>
    <property type="evidence" value="ECO:0007669"/>
    <property type="project" value="InterPro"/>
</dbReference>
<dbReference type="PRINTS" id="PR01009">
    <property type="entry name" value="FLGMRINGFLIF"/>
</dbReference>
<accession>A0A0S2DN26</accession>
<comment type="function">
    <text evidence="1 12">The M ring may be actively involved in energy transduction.</text>
</comment>
<name>A0A0S2DN26_LYSEN</name>
<dbReference type="InterPro" id="IPR043427">
    <property type="entry name" value="YscJ/FliF"/>
</dbReference>
<evidence type="ECO:0000313" key="17">
    <source>
        <dbReference type="Proteomes" id="UP000061569"/>
    </source>
</evidence>
<keyword evidence="8 13" id="KW-1133">Transmembrane helix</keyword>
<dbReference type="EMBL" id="CP013140">
    <property type="protein sequence ID" value="ALN59978.1"/>
    <property type="molecule type" value="Genomic_DNA"/>
</dbReference>
<evidence type="ECO:0000256" key="9">
    <source>
        <dbReference type="ARBA" id="ARBA00023136"/>
    </source>
</evidence>
<keyword evidence="16" id="KW-0969">Cilium</keyword>
<dbReference type="GO" id="GO:0003774">
    <property type="term" value="F:cytoskeletal motor activity"/>
    <property type="evidence" value="ECO:0007669"/>
    <property type="project" value="InterPro"/>
</dbReference>
<dbReference type="NCBIfam" id="TIGR00206">
    <property type="entry name" value="fliF"/>
    <property type="match status" value="1"/>
</dbReference>
<dbReference type="Pfam" id="PF01514">
    <property type="entry name" value="YscJ_FliF"/>
    <property type="match status" value="1"/>
</dbReference>
<dbReference type="PANTHER" id="PTHR30046:SF0">
    <property type="entry name" value="FLAGELLAR M-RING PROTEIN"/>
    <property type="match status" value="1"/>
</dbReference>
<reference evidence="16 17" key="1">
    <citation type="submission" date="2015-11" db="EMBL/GenBank/DDBJ databases">
        <title>Genome sequences of Lysobacter enzymogenes strain C3 and Lysobacter antibioticus ATCC 29479.</title>
        <authorList>
            <person name="Kobayashi D.Y."/>
        </authorList>
    </citation>
    <scope>NUCLEOTIDE SEQUENCE [LARGE SCALE GENOMIC DNA]</scope>
    <source>
        <strain evidence="16 17">C3</strain>
    </source>
</reference>
<dbReference type="GO" id="GO:0005886">
    <property type="term" value="C:plasma membrane"/>
    <property type="evidence" value="ECO:0007669"/>
    <property type="project" value="UniProtKB-SubCell"/>
</dbReference>
<evidence type="ECO:0000256" key="5">
    <source>
        <dbReference type="ARBA" id="ARBA00017949"/>
    </source>
</evidence>
<dbReference type="Gene3D" id="3.30.300.30">
    <property type="match status" value="1"/>
</dbReference>
<evidence type="ECO:0000256" key="1">
    <source>
        <dbReference type="ARBA" id="ARBA00003820"/>
    </source>
</evidence>
<evidence type="ECO:0000256" key="2">
    <source>
        <dbReference type="ARBA" id="ARBA00004117"/>
    </source>
</evidence>
<gene>
    <name evidence="16" type="primary">fliF</name>
    <name evidence="16" type="ORF">GLE_4637</name>
</gene>
<comment type="similarity">
    <text evidence="4 12">Belongs to the FliF family.</text>
</comment>
<dbReference type="InterPro" id="IPR000067">
    <property type="entry name" value="FlgMring_FliF"/>
</dbReference>
<evidence type="ECO:0000256" key="4">
    <source>
        <dbReference type="ARBA" id="ARBA00007971"/>
    </source>
</evidence>
<dbReference type="PIRSF" id="PIRSF004862">
    <property type="entry name" value="FliF"/>
    <property type="match status" value="1"/>
</dbReference>
<keyword evidence="10 12" id="KW-0975">Bacterial flagellum</keyword>
<evidence type="ECO:0000259" key="14">
    <source>
        <dbReference type="Pfam" id="PF01514"/>
    </source>
</evidence>
<dbReference type="PATRIC" id="fig|69.6.peg.4573"/>
<dbReference type="KEGG" id="lez:GLE_4637"/>
<evidence type="ECO:0000256" key="13">
    <source>
        <dbReference type="SAM" id="Phobius"/>
    </source>
</evidence>
<comment type="subunit">
    <text evidence="11">The basal body constitutes a major portion of the flagellar organelle and consists of four rings (L,P,S, and M) mounted on a central rod. The M ring is integral to the inner membrane of the cell and may be connected to the flagellar rod via the S ring. The S (supramembrane ring) lies just distal to the M ring. The L and P rings lie in the outer membrane and the periplasmic space, respectively.</text>
</comment>
<feature type="transmembrane region" description="Helical" evidence="13">
    <location>
        <begin position="26"/>
        <end position="47"/>
    </location>
</feature>
<sequence length="485" mass="51278">MDTATHTPNAGGWLARLQADPRRRQIAVAVALSLLIFALLLGGYLMLRPNYIVLFRGLKPLDAAAVVKELEKEKIPYRYDEAANAILVPEGESKATRIKLGSADLRLQDVVGLELFKDSDLGLTEFAQKVNYQRALQGEVARTLMSLEEVDMARVHLTLPESSIFRRDQVKPKASVTIFPKSSAPLGEDSIRGIQKLVAASVPGMAPGDVIVLDQRGAAATADEIGDVSDPKFALKQAIERSYEKKISEQLARVLRETGATVSVNAEINFDQVQTTRETGIAPPAEAAPRALPPLPVVAGASAAPGAADPLPPLPASSAAAAPAAPVRTNRVLEQIVSAPGTVRRLSVAIVLEREQPAEVVEKVQAVVAASAGIDGKRGDVVSIVVRDPALPVAAAATPVAALPALAAPRAQPVSAATANATAFAAKDVALLGAAGVLLLVGGVAWRALRRREPAARRLSEHEREEFAARLKRLLQEQGDAHVRP</sequence>
<keyword evidence="16" id="KW-0966">Cell projection</keyword>
<dbReference type="AlphaFoldDB" id="A0A0S2DN26"/>
<evidence type="ECO:0000256" key="11">
    <source>
        <dbReference type="ARBA" id="ARBA00025936"/>
    </source>
</evidence>
<dbReference type="GO" id="GO:0009431">
    <property type="term" value="C:bacterial-type flagellum basal body, MS ring"/>
    <property type="evidence" value="ECO:0007669"/>
    <property type="project" value="InterPro"/>
</dbReference>
<comment type="subcellular location">
    <subcellularLocation>
        <location evidence="2 12">Bacterial flagellum basal body</location>
    </subcellularLocation>
    <subcellularLocation>
        <location evidence="3">Cell membrane</location>
        <topology evidence="3">Multi-pass membrane protein</topology>
    </subcellularLocation>
</comment>
<dbReference type="InterPro" id="IPR006182">
    <property type="entry name" value="FliF_N_dom"/>
</dbReference>
<keyword evidence="6" id="KW-1003">Cell membrane</keyword>
<dbReference type="PANTHER" id="PTHR30046">
    <property type="entry name" value="FLAGELLAR M-RING PROTEIN"/>
    <property type="match status" value="1"/>
</dbReference>
<organism evidence="16 17">
    <name type="scientific">Lysobacter enzymogenes</name>
    <dbReference type="NCBI Taxonomy" id="69"/>
    <lineage>
        <taxon>Bacteria</taxon>
        <taxon>Pseudomonadati</taxon>
        <taxon>Pseudomonadota</taxon>
        <taxon>Gammaproteobacteria</taxon>
        <taxon>Lysobacterales</taxon>
        <taxon>Lysobacteraceae</taxon>
        <taxon>Lysobacter</taxon>
    </lineage>
</organism>
<evidence type="ECO:0000256" key="8">
    <source>
        <dbReference type="ARBA" id="ARBA00022989"/>
    </source>
</evidence>
<dbReference type="Pfam" id="PF08345">
    <property type="entry name" value="YscJ_FliF_C"/>
    <property type="match status" value="1"/>
</dbReference>
<evidence type="ECO:0000313" key="16">
    <source>
        <dbReference type="EMBL" id="ALN59978.1"/>
    </source>
</evidence>
<feature type="domain" description="Flagellar M-ring C-terminal" evidence="15">
    <location>
        <begin position="251"/>
        <end position="385"/>
    </location>
</feature>
<keyword evidence="7 13" id="KW-0812">Transmembrane</keyword>
<dbReference type="STRING" id="69.GLE_4637"/>
<feature type="domain" description="Flagellar M-ring N-terminal" evidence="14">
    <location>
        <begin position="48"/>
        <end position="218"/>
    </location>
</feature>
<dbReference type="OrthoDB" id="8554211at2"/>
<evidence type="ECO:0000256" key="3">
    <source>
        <dbReference type="ARBA" id="ARBA00004651"/>
    </source>
</evidence>
<keyword evidence="16" id="KW-0282">Flagellum</keyword>
<evidence type="ECO:0000256" key="10">
    <source>
        <dbReference type="ARBA" id="ARBA00023143"/>
    </source>
</evidence>
<feature type="transmembrane region" description="Helical" evidence="13">
    <location>
        <begin position="429"/>
        <end position="449"/>
    </location>
</feature>
<proteinExistence type="inferred from homology"/>